<dbReference type="PROSITE" id="PS50021">
    <property type="entry name" value="CH"/>
    <property type="match status" value="1"/>
</dbReference>
<dbReference type="InterPro" id="IPR001715">
    <property type="entry name" value="CH_dom"/>
</dbReference>
<evidence type="ECO:0000256" key="1">
    <source>
        <dbReference type="SAM" id="MobiDB-lite"/>
    </source>
</evidence>
<dbReference type="PRINTS" id="PR00889">
    <property type="entry name" value="CALPONIN"/>
</dbReference>
<dbReference type="SUPFAM" id="SSF47576">
    <property type="entry name" value="Calponin-homology domain, CH-domain"/>
    <property type="match status" value="1"/>
</dbReference>
<organism evidence="3 4">
    <name type="scientific">Rotaria socialis</name>
    <dbReference type="NCBI Taxonomy" id="392032"/>
    <lineage>
        <taxon>Eukaryota</taxon>
        <taxon>Metazoa</taxon>
        <taxon>Spiralia</taxon>
        <taxon>Gnathifera</taxon>
        <taxon>Rotifera</taxon>
        <taxon>Eurotatoria</taxon>
        <taxon>Bdelloidea</taxon>
        <taxon>Philodinida</taxon>
        <taxon>Philodinidae</taxon>
        <taxon>Rotaria</taxon>
    </lineage>
</organism>
<feature type="compositionally biased region" description="Basic and acidic residues" evidence="1">
    <location>
        <begin position="438"/>
        <end position="448"/>
    </location>
</feature>
<dbReference type="GO" id="GO:0015629">
    <property type="term" value="C:actin cytoskeleton"/>
    <property type="evidence" value="ECO:0007669"/>
    <property type="project" value="TreeGrafter"/>
</dbReference>
<dbReference type="SMART" id="SM00033">
    <property type="entry name" value="CH"/>
    <property type="match status" value="1"/>
</dbReference>
<dbReference type="Pfam" id="PF00307">
    <property type="entry name" value="CH"/>
    <property type="match status" value="1"/>
</dbReference>
<name>A0A820T3F9_9BILA</name>
<reference evidence="3" key="1">
    <citation type="submission" date="2021-02" db="EMBL/GenBank/DDBJ databases">
        <authorList>
            <person name="Nowell W R."/>
        </authorList>
    </citation>
    <scope>NUCLEOTIDE SEQUENCE</scope>
</reference>
<dbReference type="InterPro" id="IPR003096">
    <property type="entry name" value="SM22_calponin"/>
</dbReference>
<sequence>MKYSLAWNQLFIIDCFIFFSLIQFCNSHGRMLEPPQRGSMWRFGFDVPPNYNDMSNYCGGKDNQWTVQHGRCGVCGDPFQGPREHENGGIYATGIIGRTYEAGTTINTTIDITANHFGYFEFRLCPLDMGYSRRTRRLTQQCLDQHLLKIGPSDSKSNGDDTRYYLPHGNKSYFYVPVELPSEILSCQHCVLQWKYHAGNTWGKDQQGRKCLGCADQQEEFYNCADIAIVERSSSEPVTQVYSKSKNNQKLNIRTYRTSLSIPFVSTVRFLVPFPCAVLTFRDTLCLLISDKRDPALDLQVQQWIETVIEEKFPDVPYEDAIKDGVILCKLMNKLQPNSIPKYATSGGSFQYRENIALFQNAARAYGLGEAQLFQTIDLFEKRNIPQVTLCLFVLSRLVQKQKSNGSTLSPRVSEADAREFSDEQLNTAKNGLPLLHEGTHKDVNQSG</sequence>
<dbReference type="PANTHER" id="PTHR47385">
    <property type="entry name" value="CALPONIN"/>
    <property type="match status" value="1"/>
</dbReference>
<evidence type="ECO:0000313" key="3">
    <source>
        <dbReference type="EMBL" id="CAF4464560.1"/>
    </source>
</evidence>
<dbReference type="AlphaFoldDB" id="A0A820T3F9"/>
<dbReference type="EMBL" id="CAJOBS010000009">
    <property type="protein sequence ID" value="CAF4464560.1"/>
    <property type="molecule type" value="Genomic_DNA"/>
</dbReference>
<comment type="caution">
    <text evidence="3">The sequence shown here is derived from an EMBL/GenBank/DDBJ whole genome shotgun (WGS) entry which is preliminary data.</text>
</comment>
<protein>
    <recommendedName>
        <fullName evidence="2">Calponin-homology (CH) domain-containing protein</fullName>
    </recommendedName>
</protein>
<dbReference type="Proteomes" id="UP000663838">
    <property type="component" value="Unassembled WGS sequence"/>
</dbReference>
<dbReference type="GO" id="GO:0031032">
    <property type="term" value="P:actomyosin structure organization"/>
    <property type="evidence" value="ECO:0007669"/>
    <property type="project" value="InterPro"/>
</dbReference>
<evidence type="ECO:0000313" key="4">
    <source>
        <dbReference type="Proteomes" id="UP000663838"/>
    </source>
</evidence>
<feature type="region of interest" description="Disordered" evidence="1">
    <location>
        <begin position="429"/>
        <end position="448"/>
    </location>
</feature>
<dbReference type="InterPro" id="IPR036872">
    <property type="entry name" value="CH_dom_sf"/>
</dbReference>
<dbReference type="Gene3D" id="1.10.418.10">
    <property type="entry name" value="Calponin-like domain"/>
    <property type="match status" value="1"/>
</dbReference>
<dbReference type="InterPro" id="IPR004302">
    <property type="entry name" value="Cellulose/chitin-bd_N"/>
</dbReference>
<gene>
    <name evidence="3" type="ORF">TOA249_LOCUS413</name>
</gene>
<dbReference type="Pfam" id="PF03067">
    <property type="entry name" value="LPMO_10"/>
    <property type="match status" value="1"/>
</dbReference>
<dbReference type="GO" id="GO:0007015">
    <property type="term" value="P:actin filament organization"/>
    <property type="evidence" value="ECO:0007669"/>
    <property type="project" value="TreeGrafter"/>
</dbReference>
<dbReference type="InterPro" id="IPR001997">
    <property type="entry name" value="Calponin/LIMCH1"/>
</dbReference>
<accession>A0A820T3F9</accession>
<dbReference type="PANTHER" id="PTHR47385:SF24">
    <property type="entry name" value="MUSCLE-SPECIFIC PROTEIN 20"/>
    <property type="match status" value="1"/>
</dbReference>
<proteinExistence type="predicted"/>
<dbReference type="PRINTS" id="PR00888">
    <property type="entry name" value="SM22CALPONIN"/>
</dbReference>
<dbReference type="GO" id="GO:0051015">
    <property type="term" value="F:actin filament binding"/>
    <property type="evidence" value="ECO:0007669"/>
    <property type="project" value="TreeGrafter"/>
</dbReference>
<dbReference type="InterPro" id="IPR050606">
    <property type="entry name" value="Calponin-like"/>
</dbReference>
<evidence type="ECO:0000259" key="2">
    <source>
        <dbReference type="PROSITE" id="PS50021"/>
    </source>
</evidence>
<feature type="domain" description="Calponin-homology (CH)" evidence="2">
    <location>
        <begin position="295"/>
        <end position="399"/>
    </location>
</feature>